<proteinExistence type="predicted"/>
<dbReference type="EMBL" id="LGRX02000426">
    <property type="protein sequence ID" value="KAK3288617.1"/>
    <property type="molecule type" value="Genomic_DNA"/>
</dbReference>
<feature type="region of interest" description="Disordered" evidence="1">
    <location>
        <begin position="26"/>
        <end position="99"/>
    </location>
</feature>
<evidence type="ECO:0000256" key="1">
    <source>
        <dbReference type="SAM" id="MobiDB-lite"/>
    </source>
</evidence>
<reference evidence="2 3" key="1">
    <citation type="journal article" date="2015" name="Genome Biol. Evol.">
        <title>Comparative Genomics of a Bacterivorous Green Alga Reveals Evolutionary Causalities and Consequences of Phago-Mixotrophic Mode of Nutrition.</title>
        <authorList>
            <person name="Burns J.A."/>
            <person name="Paasch A."/>
            <person name="Narechania A."/>
            <person name="Kim E."/>
        </authorList>
    </citation>
    <scope>NUCLEOTIDE SEQUENCE [LARGE SCALE GENOMIC DNA]</scope>
    <source>
        <strain evidence="2 3">PLY_AMNH</strain>
    </source>
</reference>
<organism evidence="2 3">
    <name type="scientific">Cymbomonas tetramitiformis</name>
    <dbReference type="NCBI Taxonomy" id="36881"/>
    <lineage>
        <taxon>Eukaryota</taxon>
        <taxon>Viridiplantae</taxon>
        <taxon>Chlorophyta</taxon>
        <taxon>Pyramimonadophyceae</taxon>
        <taxon>Pyramimonadales</taxon>
        <taxon>Pyramimonadaceae</taxon>
        <taxon>Cymbomonas</taxon>
    </lineage>
</organism>
<protein>
    <submittedName>
        <fullName evidence="2">Uncharacterized protein</fullName>
    </submittedName>
</protein>
<accession>A0AAE0LKK6</accession>
<feature type="compositionally biased region" description="Basic and acidic residues" evidence="1">
    <location>
        <begin position="26"/>
        <end position="42"/>
    </location>
</feature>
<evidence type="ECO:0000313" key="2">
    <source>
        <dbReference type="EMBL" id="KAK3288617.1"/>
    </source>
</evidence>
<sequence length="99" mass="10447">MAGPHGEDPIAAQEDETPKEWDYMLREFDGSRLDGSEPRPDAPMEDTEERGAARAACTEDGQEEKQPEGGPCPIAGGGGQGYVATTGVPGGQGDPRYLK</sequence>
<dbReference type="AlphaFoldDB" id="A0AAE0LKK6"/>
<gene>
    <name evidence="2" type="ORF">CYMTET_3915</name>
</gene>
<keyword evidence="3" id="KW-1185">Reference proteome</keyword>
<evidence type="ECO:0000313" key="3">
    <source>
        <dbReference type="Proteomes" id="UP001190700"/>
    </source>
</evidence>
<feature type="region of interest" description="Disordered" evidence="1">
    <location>
        <begin position="1"/>
        <end position="20"/>
    </location>
</feature>
<name>A0AAE0LKK6_9CHLO</name>
<comment type="caution">
    <text evidence="2">The sequence shown here is derived from an EMBL/GenBank/DDBJ whole genome shotgun (WGS) entry which is preliminary data.</text>
</comment>
<dbReference type="Proteomes" id="UP001190700">
    <property type="component" value="Unassembled WGS sequence"/>
</dbReference>